<dbReference type="InterPro" id="IPR011991">
    <property type="entry name" value="ArsR-like_HTH"/>
</dbReference>
<proteinExistence type="predicted"/>
<reference evidence="2 3" key="1">
    <citation type="submission" date="2020-07" db="EMBL/GenBank/DDBJ databases">
        <title>Sequencing the genomes of 1000 actinobacteria strains.</title>
        <authorList>
            <person name="Klenk H.-P."/>
        </authorList>
    </citation>
    <scope>NUCLEOTIDE SEQUENCE [LARGE SCALE GENOMIC DNA]</scope>
    <source>
        <strain evidence="2 3">DSM 22083</strain>
    </source>
</reference>
<dbReference type="SUPFAM" id="SSF46785">
    <property type="entry name" value="Winged helix' DNA-binding domain"/>
    <property type="match status" value="1"/>
</dbReference>
<dbReference type="Proteomes" id="UP000569914">
    <property type="component" value="Unassembled WGS sequence"/>
</dbReference>
<evidence type="ECO:0000313" key="3">
    <source>
        <dbReference type="Proteomes" id="UP000569914"/>
    </source>
</evidence>
<protein>
    <submittedName>
        <fullName evidence="2">Putative ArsR family transcriptional regulator</fullName>
    </submittedName>
</protein>
<dbReference type="GO" id="GO:0003700">
    <property type="term" value="F:DNA-binding transcription factor activity"/>
    <property type="evidence" value="ECO:0007669"/>
    <property type="project" value="InterPro"/>
</dbReference>
<dbReference type="InterPro" id="IPR036388">
    <property type="entry name" value="WH-like_DNA-bd_sf"/>
</dbReference>
<dbReference type="CDD" id="cd00090">
    <property type="entry name" value="HTH_ARSR"/>
    <property type="match status" value="1"/>
</dbReference>
<dbReference type="Gene3D" id="1.10.10.10">
    <property type="entry name" value="Winged helix-like DNA-binding domain superfamily/Winged helix DNA-binding domain"/>
    <property type="match status" value="1"/>
</dbReference>
<feature type="domain" description="HTH marR-type" evidence="1">
    <location>
        <begin position="9"/>
        <end position="60"/>
    </location>
</feature>
<organism evidence="2 3">
    <name type="scientific">Microlunatus parietis</name>
    <dbReference type="NCBI Taxonomy" id="682979"/>
    <lineage>
        <taxon>Bacteria</taxon>
        <taxon>Bacillati</taxon>
        <taxon>Actinomycetota</taxon>
        <taxon>Actinomycetes</taxon>
        <taxon>Propionibacteriales</taxon>
        <taxon>Propionibacteriaceae</taxon>
        <taxon>Microlunatus</taxon>
    </lineage>
</organism>
<evidence type="ECO:0000313" key="2">
    <source>
        <dbReference type="EMBL" id="NYE72126.1"/>
    </source>
</evidence>
<dbReference type="AlphaFoldDB" id="A0A7Y9I8Y3"/>
<evidence type="ECO:0000259" key="1">
    <source>
        <dbReference type="Pfam" id="PF12802"/>
    </source>
</evidence>
<gene>
    <name evidence="2" type="ORF">BKA15_003455</name>
</gene>
<dbReference type="InterPro" id="IPR000835">
    <property type="entry name" value="HTH_MarR-typ"/>
</dbReference>
<keyword evidence="3" id="KW-1185">Reference proteome</keyword>
<dbReference type="Pfam" id="PF12802">
    <property type="entry name" value="MarR_2"/>
    <property type="match status" value="1"/>
</dbReference>
<dbReference type="EMBL" id="JACCBU010000001">
    <property type="protein sequence ID" value="NYE72126.1"/>
    <property type="molecule type" value="Genomic_DNA"/>
</dbReference>
<accession>A0A7Y9I8Y3</accession>
<dbReference type="RefSeq" id="WP_179752740.1">
    <property type="nucleotide sequence ID" value="NZ_JACCBU010000001.1"/>
</dbReference>
<comment type="caution">
    <text evidence="2">The sequence shown here is derived from an EMBL/GenBank/DDBJ whole genome shotgun (WGS) entry which is preliminary data.</text>
</comment>
<name>A0A7Y9I8Y3_9ACTN</name>
<dbReference type="InterPro" id="IPR036390">
    <property type="entry name" value="WH_DNA-bd_sf"/>
</dbReference>
<sequence>MREWTFLTNHAHVLLCVVRDPHARLRDVAEQVGITERAAQRIVADLVEAGYLERDREGRRNRYQLHAELPLRHPMEHDTAIGELMAVVAGVGRDTVA</sequence>